<protein>
    <submittedName>
        <fullName evidence="2">Uncharacterized protein</fullName>
    </submittedName>
</protein>
<feature type="compositionally biased region" description="Basic and acidic residues" evidence="1">
    <location>
        <begin position="150"/>
        <end position="168"/>
    </location>
</feature>
<feature type="region of interest" description="Disordered" evidence="1">
    <location>
        <begin position="1"/>
        <end position="23"/>
    </location>
</feature>
<feature type="region of interest" description="Disordered" evidence="1">
    <location>
        <begin position="57"/>
        <end position="173"/>
    </location>
</feature>
<evidence type="ECO:0000256" key="1">
    <source>
        <dbReference type="SAM" id="MobiDB-lite"/>
    </source>
</evidence>
<dbReference type="Proteomes" id="UP000823388">
    <property type="component" value="Chromosome 9K"/>
</dbReference>
<dbReference type="AlphaFoldDB" id="A0A8T0NKY4"/>
<feature type="compositionally biased region" description="Basic residues" evidence="1">
    <location>
        <begin position="7"/>
        <end position="22"/>
    </location>
</feature>
<keyword evidence="3" id="KW-1185">Reference proteome</keyword>
<evidence type="ECO:0000313" key="2">
    <source>
        <dbReference type="EMBL" id="KAG2549235.1"/>
    </source>
</evidence>
<gene>
    <name evidence="2" type="ORF">PVAP13_9KG166913</name>
</gene>
<evidence type="ECO:0000313" key="3">
    <source>
        <dbReference type="Proteomes" id="UP000823388"/>
    </source>
</evidence>
<dbReference type="EMBL" id="CM029053">
    <property type="protein sequence ID" value="KAG2549235.1"/>
    <property type="molecule type" value="Genomic_DNA"/>
</dbReference>
<accession>A0A8T0NKY4</accession>
<reference evidence="2" key="1">
    <citation type="submission" date="2020-05" db="EMBL/GenBank/DDBJ databases">
        <title>WGS assembly of Panicum virgatum.</title>
        <authorList>
            <person name="Lovell J.T."/>
            <person name="Jenkins J."/>
            <person name="Shu S."/>
            <person name="Juenger T.E."/>
            <person name="Schmutz J."/>
        </authorList>
    </citation>
    <scope>NUCLEOTIDE SEQUENCE</scope>
    <source>
        <strain evidence="2">AP13</strain>
    </source>
</reference>
<sequence>MRTSSTHARRPRRSSSRCHSLSRSRWPALIAISSSGWAPPASTAAALSRARAWWQRPLQRDARSRRRPPQRPHGGRLRFTWARARTRPAWGRGSDARRRPPGRRRGKGRGEERARGGRALGRGSGAPRPVGWSSAAGKRERPVAVGAGESRGERGGRPELHQRGRGAEASDGVWGIFVFSQPLN</sequence>
<feature type="compositionally biased region" description="Basic residues" evidence="1">
    <location>
        <begin position="63"/>
        <end position="76"/>
    </location>
</feature>
<organism evidence="2 3">
    <name type="scientific">Panicum virgatum</name>
    <name type="common">Blackwell switchgrass</name>
    <dbReference type="NCBI Taxonomy" id="38727"/>
    <lineage>
        <taxon>Eukaryota</taxon>
        <taxon>Viridiplantae</taxon>
        <taxon>Streptophyta</taxon>
        <taxon>Embryophyta</taxon>
        <taxon>Tracheophyta</taxon>
        <taxon>Spermatophyta</taxon>
        <taxon>Magnoliopsida</taxon>
        <taxon>Liliopsida</taxon>
        <taxon>Poales</taxon>
        <taxon>Poaceae</taxon>
        <taxon>PACMAD clade</taxon>
        <taxon>Panicoideae</taxon>
        <taxon>Panicodae</taxon>
        <taxon>Paniceae</taxon>
        <taxon>Panicinae</taxon>
        <taxon>Panicum</taxon>
        <taxon>Panicum sect. Hiantes</taxon>
    </lineage>
</organism>
<comment type="caution">
    <text evidence="2">The sequence shown here is derived from an EMBL/GenBank/DDBJ whole genome shotgun (WGS) entry which is preliminary data.</text>
</comment>
<name>A0A8T0NKY4_PANVG</name>
<proteinExistence type="predicted"/>